<dbReference type="FunFam" id="2.10.25.10:FF:000119">
    <property type="entry name" value="vitamin K-dependent protein S"/>
    <property type="match status" value="1"/>
</dbReference>
<evidence type="ECO:0000256" key="2">
    <source>
        <dbReference type="ARBA" id="ARBA00022737"/>
    </source>
</evidence>
<proteinExistence type="predicted"/>
<dbReference type="PANTHER" id="PTHR46513:SF13">
    <property type="entry name" value="EGF-LIKE DOMAIN-CONTAINING PROTEIN"/>
    <property type="match status" value="1"/>
</dbReference>
<dbReference type="SMART" id="SM00179">
    <property type="entry name" value="EGF_CA"/>
    <property type="match status" value="1"/>
</dbReference>
<dbReference type="SMART" id="SM00135">
    <property type="entry name" value="LY"/>
    <property type="match status" value="1"/>
</dbReference>
<dbReference type="Gene3D" id="2.120.10.30">
    <property type="entry name" value="TolB, C-terminal domain"/>
    <property type="match status" value="1"/>
</dbReference>
<dbReference type="EMBL" id="UYYB01121519">
    <property type="protein sequence ID" value="VDM83170.1"/>
    <property type="molecule type" value="Genomic_DNA"/>
</dbReference>
<dbReference type="GO" id="GO:0042813">
    <property type="term" value="F:Wnt receptor activity"/>
    <property type="evidence" value="ECO:0007669"/>
    <property type="project" value="TreeGrafter"/>
</dbReference>
<dbReference type="SUPFAM" id="SSF63825">
    <property type="entry name" value="YWTD domain"/>
    <property type="match status" value="1"/>
</dbReference>
<gene>
    <name evidence="5" type="ORF">SVUK_LOCUS18168</name>
</gene>
<organism evidence="5 6">
    <name type="scientific">Strongylus vulgaris</name>
    <name type="common">Blood worm</name>
    <dbReference type="NCBI Taxonomy" id="40348"/>
    <lineage>
        <taxon>Eukaryota</taxon>
        <taxon>Metazoa</taxon>
        <taxon>Ecdysozoa</taxon>
        <taxon>Nematoda</taxon>
        <taxon>Chromadorea</taxon>
        <taxon>Rhabditida</taxon>
        <taxon>Rhabditina</taxon>
        <taxon>Rhabditomorpha</taxon>
        <taxon>Strongyloidea</taxon>
        <taxon>Strongylidae</taxon>
        <taxon>Strongylus</taxon>
    </lineage>
</organism>
<dbReference type="GO" id="GO:0005886">
    <property type="term" value="C:plasma membrane"/>
    <property type="evidence" value="ECO:0007669"/>
    <property type="project" value="TreeGrafter"/>
</dbReference>
<dbReference type="PANTHER" id="PTHR46513">
    <property type="entry name" value="VITELLOGENIN RECEPTOR-LIKE PROTEIN-RELATED-RELATED"/>
    <property type="match status" value="1"/>
</dbReference>
<accession>A0A3P7JC86</accession>
<dbReference type="OrthoDB" id="10066840at2759"/>
<keyword evidence="2" id="KW-0677">Repeat</keyword>
<keyword evidence="3" id="KW-1015">Disulfide bond</keyword>
<dbReference type="PROSITE" id="PS01187">
    <property type="entry name" value="EGF_CA"/>
    <property type="match status" value="1"/>
</dbReference>
<dbReference type="InterPro" id="IPR049883">
    <property type="entry name" value="NOTCH1_EGF-like"/>
</dbReference>
<dbReference type="InterPro" id="IPR018097">
    <property type="entry name" value="EGF_Ca-bd_CS"/>
</dbReference>
<dbReference type="GO" id="GO:0005509">
    <property type="term" value="F:calcium ion binding"/>
    <property type="evidence" value="ECO:0007669"/>
    <property type="project" value="InterPro"/>
</dbReference>
<reference evidence="5 6" key="1">
    <citation type="submission" date="2018-11" db="EMBL/GenBank/DDBJ databases">
        <authorList>
            <consortium name="Pathogen Informatics"/>
        </authorList>
    </citation>
    <scope>NUCLEOTIDE SEQUENCE [LARGE SCALE GENOMIC DNA]</scope>
</reference>
<dbReference type="Gene3D" id="2.10.25.10">
    <property type="entry name" value="Laminin"/>
    <property type="match status" value="1"/>
</dbReference>
<dbReference type="Proteomes" id="UP000270094">
    <property type="component" value="Unassembled WGS sequence"/>
</dbReference>
<dbReference type="InterPro" id="IPR000033">
    <property type="entry name" value="LDLR_classB_rpt"/>
</dbReference>
<dbReference type="Pfam" id="PF07645">
    <property type="entry name" value="EGF_CA"/>
    <property type="match status" value="1"/>
</dbReference>
<feature type="domain" description="EGF-like calcium-binding" evidence="4">
    <location>
        <begin position="77"/>
        <end position="118"/>
    </location>
</feature>
<dbReference type="InterPro" id="IPR050778">
    <property type="entry name" value="Cueball_EGF_LRP_Nidogen"/>
</dbReference>
<dbReference type="GO" id="GO:0060070">
    <property type="term" value="P:canonical Wnt signaling pathway"/>
    <property type="evidence" value="ECO:0007669"/>
    <property type="project" value="TreeGrafter"/>
</dbReference>
<dbReference type="InterPro" id="IPR001881">
    <property type="entry name" value="EGF-like_Ca-bd_dom"/>
</dbReference>
<evidence type="ECO:0000256" key="1">
    <source>
        <dbReference type="ARBA" id="ARBA00022536"/>
    </source>
</evidence>
<evidence type="ECO:0000259" key="4">
    <source>
        <dbReference type="SMART" id="SM00179"/>
    </source>
</evidence>
<feature type="non-terminal residue" evidence="5">
    <location>
        <position position="188"/>
    </location>
</feature>
<protein>
    <recommendedName>
        <fullName evidence="4">EGF-like calcium-binding domain-containing protein</fullName>
    </recommendedName>
</protein>
<dbReference type="CDD" id="cd00054">
    <property type="entry name" value="EGF_CA"/>
    <property type="match status" value="1"/>
</dbReference>
<dbReference type="InterPro" id="IPR011042">
    <property type="entry name" value="6-blade_b-propeller_TolB-like"/>
</dbReference>
<keyword evidence="6" id="KW-1185">Reference proteome</keyword>
<dbReference type="AlphaFoldDB" id="A0A3P7JC86"/>
<evidence type="ECO:0000256" key="3">
    <source>
        <dbReference type="ARBA" id="ARBA00023157"/>
    </source>
</evidence>
<dbReference type="SUPFAM" id="SSF57196">
    <property type="entry name" value="EGF/Laminin"/>
    <property type="match status" value="1"/>
</dbReference>
<name>A0A3P7JC86_STRVU</name>
<evidence type="ECO:0000313" key="6">
    <source>
        <dbReference type="Proteomes" id="UP000270094"/>
    </source>
</evidence>
<sequence length="188" mass="21641">MYDGMCEESFRSLIREELQCLSKLERDQKLRECFVNRTNALRDEDPALPLEQCDKRGMCKCRLNGYVYDPESKKCLDIDECDTLEPGCSQKCVNHPGSYECICDPSFFRLDKDNKTCVRIDRDPMWLFFAHGQSIWNISLSGGSFELQKAGLQKTAVLDIDVAERRIYYADVGSNSIERLNLDGTFPH</sequence>
<keyword evidence="1" id="KW-0245">EGF-like domain</keyword>
<evidence type="ECO:0000313" key="5">
    <source>
        <dbReference type="EMBL" id="VDM83170.1"/>
    </source>
</evidence>
<dbReference type="GO" id="GO:0017147">
    <property type="term" value="F:Wnt-protein binding"/>
    <property type="evidence" value="ECO:0007669"/>
    <property type="project" value="TreeGrafter"/>
</dbReference>